<keyword evidence="1" id="KW-1015">Disulfide bond</keyword>
<feature type="domain" description="EGF-like" evidence="4">
    <location>
        <begin position="39"/>
        <end position="71"/>
    </location>
</feature>
<dbReference type="AlphaFoldDB" id="A0A1W0XAS5"/>
<feature type="non-terminal residue" evidence="5">
    <location>
        <position position="1"/>
    </location>
</feature>
<dbReference type="PROSITE" id="PS50026">
    <property type="entry name" value="EGF_3"/>
    <property type="match status" value="1"/>
</dbReference>
<evidence type="ECO:0000259" key="4">
    <source>
        <dbReference type="PROSITE" id="PS50026"/>
    </source>
</evidence>
<dbReference type="GO" id="GO:0006509">
    <property type="term" value="P:membrane protein ectodomain proteolysis"/>
    <property type="evidence" value="ECO:0007669"/>
    <property type="project" value="TreeGrafter"/>
</dbReference>
<dbReference type="InterPro" id="IPR000742">
    <property type="entry name" value="EGF"/>
</dbReference>
<evidence type="ECO:0000256" key="2">
    <source>
        <dbReference type="SAM" id="MobiDB-lite"/>
    </source>
</evidence>
<protein>
    <submittedName>
        <fullName evidence="5">Disintegrin and metalloproteinase domain-containing protein 25</fullName>
    </submittedName>
</protein>
<keyword evidence="3" id="KW-0472">Membrane</keyword>
<comment type="caution">
    <text evidence="1">Lacks conserved residue(s) required for the propagation of feature annotation.</text>
</comment>
<feature type="transmembrane region" description="Helical" evidence="3">
    <location>
        <begin position="96"/>
        <end position="115"/>
    </location>
</feature>
<feature type="region of interest" description="Disordered" evidence="2">
    <location>
        <begin position="307"/>
        <end position="326"/>
    </location>
</feature>
<organism evidence="5 6">
    <name type="scientific">Hypsibius exemplaris</name>
    <name type="common">Freshwater tardigrade</name>
    <dbReference type="NCBI Taxonomy" id="2072580"/>
    <lineage>
        <taxon>Eukaryota</taxon>
        <taxon>Metazoa</taxon>
        <taxon>Ecdysozoa</taxon>
        <taxon>Tardigrada</taxon>
        <taxon>Eutardigrada</taxon>
        <taxon>Parachela</taxon>
        <taxon>Hypsibioidea</taxon>
        <taxon>Hypsibiidae</taxon>
        <taxon>Hypsibius</taxon>
    </lineage>
</organism>
<feature type="compositionally biased region" description="Low complexity" evidence="2">
    <location>
        <begin position="234"/>
        <end position="247"/>
    </location>
</feature>
<keyword evidence="1" id="KW-0245">EGF-like domain</keyword>
<evidence type="ECO:0000313" key="6">
    <source>
        <dbReference type="Proteomes" id="UP000192578"/>
    </source>
</evidence>
<dbReference type="PROSITE" id="PS01186">
    <property type="entry name" value="EGF_2"/>
    <property type="match status" value="1"/>
</dbReference>
<dbReference type="Gene3D" id="2.10.25.10">
    <property type="entry name" value="Laminin"/>
    <property type="match status" value="1"/>
</dbReference>
<keyword evidence="3" id="KW-1133">Transmembrane helix</keyword>
<feature type="disulfide bond" evidence="1">
    <location>
        <begin position="43"/>
        <end position="53"/>
    </location>
</feature>
<keyword evidence="3" id="KW-0812">Transmembrane</keyword>
<proteinExistence type="predicted"/>
<feature type="compositionally biased region" description="Low complexity" evidence="2">
    <location>
        <begin position="208"/>
        <end position="223"/>
    </location>
</feature>
<accession>A0A1W0XAS5</accession>
<evidence type="ECO:0000256" key="3">
    <source>
        <dbReference type="SAM" id="Phobius"/>
    </source>
</evidence>
<feature type="region of interest" description="Disordered" evidence="2">
    <location>
        <begin position="130"/>
        <end position="175"/>
    </location>
</feature>
<gene>
    <name evidence="5" type="ORF">BV898_01486</name>
</gene>
<comment type="caution">
    <text evidence="5">The sequence shown here is derived from an EMBL/GenBank/DDBJ whole genome shotgun (WGS) entry which is preliminary data.</text>
</comment>
<feature type="compositionally biased region" description="Pro residues" evidence="2">
    <location>
        <begin position="224"/>
        <end position="233"/>
    </location>
</feature>
<name>A0A1W0XAS5_HYPEX</name>
<evidence type="ECO:0000313" key="5">
    <source>
        <dbReference type="EMBL" id="OQV24422.1"/>
    </source>
</evidence>
<feature type="disulfide bond" evidence="1">
    <location>
        <begin position="61"/>
        <end position="70"/>
    </location>
</feature>
<sequence>SAYVDFGLSIPDPGLVPSGAKCGTDMMCLNQICTPIAHLPHYCPNNCGSTGVCNNAGHCHCHDGYSPPDCLGSGYGGSIDSNPSSTTDSYRRFRDAMLIIFLVIVPVMGVVIYLFRFRIREWLIKRCKRGSSRRRSSAPPAASATVKKPNHPNKGREGYFPPSALPPPLPSKPPKAVREIPVATVTPVVPVPQVPFQSPEIRRKKSAESPVSVEDVSPSVRPVRPAPAPPPQPTVTAVSRNSSTSSSKRQRPLVRPPDPPPKPIAKGGGRSAADKTVIANNGRPETKPMTTESSLSPKNTLVSELARRFESRRAASGNQDNDESTD</sequence>
<keyword evidence="6" id="KW-1185">Reference proteome</keyword>
<feature type="region of interest" description="Disordered" evidence="2">
    <location>
        <begin position="199"/>
        <end position="300"/>
    </location>
</feature>
<feature type="compositionally biased region" description="Polar residues" evidence="2">
    <location>
        <begin position="288"/>
        <end position="300"/>
    </location>
</feature>
<dbReference type="EMBL" id="MTYJ01000006">
    <property type="protein sequence ID" value="OQV24422.1"/>
    <property type="molecule type" value="Genomic_DNA"/>
</dbReference>
<evidence type="ECO:0000256" key="1">
    <source>
        <dbReference type="PROSITE-ProRule" id="PRU00076"/>
    </source>
</evidence>
<reference evidence="6" key="1">
    <citation type="submission" date="2017-01" db="EMBL/GenBank/DDBJ databases">
        <title>Comparative genomics of anhydrobiosis in the tardigrade Hypsibius dujardini.</title>
        <authorList>
            <person name="Yoshida Y."/>
            <person name="Koutsovoulos G."/>
            <person name="Laetsch D."/>
            <person name="Stevens L."/>
            <person name="Kumar S."/>
            <person name="Horikawa D."/>
            <person name="Ishino K."/>
            <person name="Komine S."/>
            <person name="Tomita M."/>
            <person name="Blaxter M."/>
            <person name="Arakawa K."/>
        </authorList>
    </citation>
    <scope>NUCLEOTIDE SEQUENCE [LARGE SCALE GENOMIC DNA]</scope>
    <source>
        <strain evidence="6">Z151</strain>
    </source>
</reference>
<dbReference type="PANTHER" id="PTHR11905:SF159">
    <property type="entry name" value="ADAM METALLOPROTEASE"/>
    <property type="match status" value="1"/>
</dbReference>
<feature type="compositionally biased region" description="Pro residues" evidence="2">
    <location>
        <begin position="163"/>
        <end position="173"/>
    </location>
</feature>
<feature type="compositionally biased region" description="Pro residues" evidence="2">
    <location>
        <begin position="254"/>
        <end position="263"/>
    </location>
</feature>
<dbReference type="PANTHER" id="PTHR11905">
    <property type="entry name" value="ADAM A DISINTEGRIN AND METALLOPROTEASE DOMAIN"/>
    <property type="match status" value="1"/>
</dbReference>
<dbReference type="Proteomes" id="UP000192578">
    <property type="component" value="Unassembled WGS sequence"/>
</dbReference>
<dbReference type="OrthoDB" id="5951731at2759"/>